<dbReference type="EMBL" id="CP015029">
    <property type="protein sequence ID" value="QIM65005.1"/>
    <property type="molecule type" value="Genomic_DNA"/>
</dbReference>
<protein>
    <submittedName>
        <fullName evidence="3">Membrane protein</fullName>
    </submittedName>
</protein>
<evidence type="ECO:0000313" key="2">
    <source>
        <dbReference type="EMBL" id="QIM65005.1"/>
    </source>
</evidence>
<dbReference type="Proteomes" id="UP000276901">
    <property type="component" value="Unassembled WGS sequence"/>
</dbReference>
<reference evidence="3 4" key="2">
    <citation type="submission" date="2018-11" db="EMBL/GenBank/DDBJ databases">
        <title>Genomic Encyclopedia of Type Strains, Phase IV (KMG-IV): sequencing the most valuable type-strain genomes for metagenomic binning, comparative biology and taxonomic classification.</title>
        <authorList>
            <person name="Goeker M."/>
        </authorList>
    </citation>
    <scope>NUCLEOTIDE SEQUENCE [LARGE SCALE GENOMIC DNA]</scope>
    <source>
        <strain evidence="3 4">DSM 25797</strain>
    </source>
</reference>
<evidence type="ECO:0000313" key="5">
    <source>
        <dbReference type="Proteomes" id="UP000502287"/>
    </source>
</evidence>
<proteinExistence type="predicted"/>
<dbReference type="RefSeq" id="WP_123956471.1">
    <property type="nucleotide sequence ID" value="NZ_CP015029.1"/>
</dbReference>
<feature type="transmembrane region" description="Helical" evidence="1">
    <location>
        <begin position="57"/>
        <end position="84"/>
    </location>
</feature>
<keyword evidence="1" id="KW-1133">Transmembrane helix</keyword>
<accession>A0AAE6X517</accession>
<feature type="transmembrane region" description="Helical" evidence="1">
    <location>
        <begin position="20"/>
        <end position="37"/>
    </location>
</feature>
<dbReference type="InterPro" id="IPR018723">
    <property type="entry name" value="DUF2254_membrane"/>
</dbReference>
<dbReference type="Pfam" id="PF10011">
    <property type="entry name" value="DUF2254"/>
    <property type="match status" value="1"/>
</dbReference>
<keyword evidence="4" id="KW-1185">Reference proteome</keyword>
<dbReference type="EMBL" id="RKQT01000001">
    <property type="protein sequence ID" value="RPE96585.1"/>
    <property type="molecule type" value="Genomic_DNA"/>
</dbReference>
<dbReference type="AlphaFoldDB" id="A0AAE6X517"/>
<evidence type="ECO:0000313" key="3">
    <source>
        <dbReference type="EMBL" id="RPE96585.1"/>
    </source>
</evidence>
<evidence type="ECO:0000313" key="4">
    <source>
        <dbReference type="Proteomes" id="UP000276901"/>
    </source>
</evidence>
<name>A0AAE6X517_9PAST</name>
<sequence>MFYKWLLAFKKPSNQLWVTSTYWTIVTVIFVFSLRLGARTLKADILPDITQETLDSLLNVVASSMLAVSTFSLSIMVSAFAAAANSATPRAIDLVMDDRSTRTAISSFICAFIYAIIAKTALGMGFYEQNGRFVLFISTVAVLVYLIVTLIRWVYTLSQLGRLGNTLTKIHHAAEQSLTQYRKSPTMGAALSFQPTLNMEPVKAEHSGYLTHIDMQTLQRLAEKSESQIHIDLRPGELITPDTTLCFVEGGIEEHKQIQNCFVFSQERTFAQDPAWAFIVLSEAAQRALSPAVNDPGTAINVMAIMMSLLLNDTETEQEKAEYDRLSIRPLDCKELIRDGFAPISRDGAGILEVNLVMQKVLAGIWRNVPEKEIAEAALTMASQSLERAKQTIAFEPEVALLTEKHQTLFKSC</sequence>
<dbReference type="Proteomes" id="UP000502287">
    <property type="component" value="Chromosome"/>
</dbReference>
<organism evidence="2 5">
    <name type="scientific">Frederiksenia canicola</name>
    <dbReference type="NCBI Taxonomy" id="123824"/>
    <lineage>
        <taxon>Bacteria</taxon>
        <taxon>Pseudomonadati</taxon>
        <taxon>Pseudomonadota</taxon>
        <taxon>Gammaproteobacteria</taxon>
        <taxon>Pasteurellales</taxon>
        <taxon>Pasteurellaceae</taxon>
        <taxon>Frederiksenia</taxon>
    </lineage>
</organism>
<keyword evidence="1" id="KW-0812">Transmembrane</keyword>
<keyword evidence="1" id="KW-0472">Membrane</keyword>
<feature type="transmembrane region" description="Helical" evidence="1">
    <location>
        <begin position="104"/>
        <end position="126"/>
    </location>
</feature>
<reference evidence="2 5" key="1">
    <citation type="submission" date="2016-03" db="EMBL/GenBank/DDBJ databases">
        <authorList>
            <person name="Hansen M.J."/>
            <person name="Bojesen A.M."/>
            <person name="Planet P."/>
        </authorList>
    </citation>
    <scope>NUCLEOTIDE SEQUENCE [LARGE SCALE GENOMIC DNA]</scope>
    <source>
        <strain evidence="2 5">HPA 21</strain>
    </source>
</reference>
<feature type="transmembrane region" description="Helical" evidence="1">
    <location>
        <begin position="133"/>
        <end position="155"/>
    </location>
</feature>
<gene>
    <name evidence="2" type="ORF">A4G17_05950</name>
    <name evidence="3" type="ORF">EDC49_0980</name>
</gene>
<dbReference type="KEGG" id="fcl:A4G17_05950"/>
<evidence type="ECO:0000256" key="1">
    <source>
        <dbReference type="SAM" id="Phobius"/>
    </source>
</evidence>